<dbReference type="EMBL" id="EF084369">
    <property type="protein sequence ID" value="ABK23688.1"/>
    <property type="molecule type" value="mRNA"/>
</dbReference>
<evidence type="ECO:0000313" key="2">
    <source>
        <dbReference type="EMBL" id="ABK23688.1"/>
    </source>
</evidence>
<protein>
    <submittedName>
        <fullName evidence="2">Uncharacterized protein</fullName>
    </submittedName>
</protein>
<dbReference type="AlphaFoldDB" id="A9NSS7"/>
<evidence type="ECO:0000256" key="1">
    <source>
        <dbReference type="SAM" id="MobiDB-lite"/>
    </source>
</evidence>
<feature type="region of interest" description="Disordered" evidence="1">
    <location>
        <begin position="35"/>
        <end position="67"/>
    </location>
</feature>
<sequence>MGALKSTIIVVAGLALAWLTAQIAFKPFLDKGKDAMGKSLDPRHDPDDQFHDVDSSDKEEGGSSSPK</sequence>
<reference evidence="2" key="1">
    <citation type="journal article" date="2008" name="BMC Genomics">
        <title>A conifer genomics resource of 200,000 spruce (Picea spp.) ESTs and 6,464 high-quality, sequence-finished full-length cDNAs for Sitka spruce (Picea sitchensis).</title>
        <authorList>
            <person name="Ralph S.G."/>
            <person name="Chun H.J."/>
            <person name="Kolosova N."/>
            <person name="Cooper D."/>
            <person name="Oddy C."/>
            <person name="Ritland C.E."/>
            <person name="Kirkpatrick R."/>
            <person name="Moore R."/>
            <person name="Barber S."/>
            <person name="Holt R.A."/>
            <person name="Jones S.J."/>
            <person name="Marra M.A."/>
            <person name="Douglas C.J."/>
            <person name="Ritland K."/>
            <person name="Bohlmann J."/>
        </authorList>
    </citation>
    <scope>NUCLEOTIDE SEQUENCE</scope>
    <source>
        <tissue evidence="2">Green portion of the leader tissue</tissue>
    </source>
</reference>
<dbReference type="InterPro" id="IPR038944">
    <property type="entry name" value="OEP7-like"/>
</dbReference>
<dbReference type="PANTHER" id="PTHR33982:SF5">
    <property type="entry name" value="OUTER ENVELOPE MEMBRANE PROTEIN 7"/>
    <property type="match status" value="1"/>
</dbReference>
<dbReference type="PANTHER" id="PTHR33982">
    <property type="entry name" value="OUTER ENVELOPE MEMBRANE PROTEIN 7-RELATED"/>
    <property type="match status" value="1"/>
</dbReference>
<organism evidence="2">
    <name type="scientific">Picea sitchensis</name>
    <name type="common">Sitka spruce</name>
    <name type="synonym">Pinus sitchensis</name>
    <dbReference type="NCBI Taxonomy" id="3332"/>
    <lineage>
        <taxon>Eukaryota</taxon>
        <taxon>Viridiplantae</taxon>
        <taxon>Streptophyta</taxon>
        <taxon>Embryophyta</taxon>
        <taxon>Tracheophyta</taxon>
        <taxon>Spermatophyta</taxon>
        <taxon>Pinopsida</taxon>
        <taxon>Pinidae</taxon>
        <taxon>Conifers I</taxon>
        <taxon>Pinales</taxon>
        <taxon>Pinaceae</taxon>
        <taxon>Picea</taxon>
    </lineage>
</organism>
<name>A9NSS7_PICSI</name>
<proteinExistence type="evidence at transcript level"/>
<feature type="compositionally biased region" description="Basic and acidic residues" evidence="1">
    <location>
        <begin position="35"/>
        <end position="61"/>
    </location>
</feature>
<accession>A9NSS7</accession>